<dbReference type="InterPro" id="IPR001584">
    <property type="entry name" value="Integrase_cat-core"/>
</dbReference>
<dbReference type="InterPro" id="IPR005162">
    <property type="entry name" value="Retrotrans_gag_dom"/>
</dbReference>
<sequence>MASKSTLMSALEDILVLLESWHDVVGGFPPQIACIVVVEWLAEQGLSPSQACCIKEKSRVTQSKMAEDTSGGRRDLSNCHSSPIIGGQKIDVEKFDGKINFDMWRHEVMDALIQIDLDEVKYLVKDEECAMTLWRTLEEKYLLKSLENRLHAISQGHWRKDYPKAQKRDVKKSVTTNMARKDEDSDYSSIVMGNDQPCHTMGIRTIRLKMFDGMVSELKEFTYGAMVILQGVRRHNLCYLNGGTTDEANVAEAHSDTTKLCKKTRVNFGMVNHDTREIFEYVHSDVWGPTKTASIDGNHYFVKFVDGFSRHMWVYTMRAKDKVLEIFVKWKKLVEIQTGRNIKVLCYDNGGEYTSDQFLQYAIVRFDPEIERTARRLRREHRELQAAIAMDDLQDLRNLNRREGIQPVNVHEGLNGQCVQRQPGNNNIIHMANDRDRAIRDYAVLTPQAIHPGIVRPDVQADNFELKPVMFQMLQTVGQFNDSITTWNDLADKFLIKYFPPTKNAKLRNKITSFHQLEDESLCDALERFKELLRKCPHHGIPCCIQLETFYNGLNPSTRLMVDASANGALLSKSYNEAYEILERIANNNYQWPSTRQGHLFDNCPGNPTSVNYVGSFNRQNQDNPYSNTYNPGWRQHRNFSWSYHNQTVAAPSGQNRPVQPSGFHQQNEEQRSINNDQLSSFEALIKDYIVKNEAVVQSHAASLRNLENQIGQLATADVHSPVGVPKRKIESNQGQEDNQVENESQSSTFQNANQHNSATTSAESYDPTPGGEEATVPTTIEPSIAKEKQSAQPAAAQ</sequence>
<dbReference type="SUPFAM" id="SSF53098">
    <property type="entry name" value="Ribonuclease H-like"/>
    <property type="match status" value="1"/>
</dbReference>
<comment type="caution">
    <text evidence="3">The sequence shown here is derived from an EMBL/GenBank/DDBJ whole genome shotgun (WGS) entry which is preliminary data.</text>
</comment>
<dbReference type="InterPro" id="IPR036397">
    <property type="entry name" value="RNaseH_sf"/>
</dbReference>
<dbReference type="PANTHER" id="PTHR33223:SF6">
    <property type="entry name" value="CCHC-TYPE DOMAIN-CONTAINING PROTEIN"/>
    <property type="match status" value="1"/>
</dbReference>
<feature type="region of interest" description="Disordered" evidence="1">
    <location>
        <begin position="729"/>
        <end position="798"/>
    </location>
</feature>
<feature type="region of interest" description="Disordered" evidence="1">
    <location>
        <begin position="651"/>
        <end position="673"/>
    </location>
</feature>
<feature type="compositionally biased region" description="Polar residues" evidence="1">
    <location>
        <begin position="732"/>
        <end position="764"/>
    </location>
</feature>
<protein>
    <recommendedName>
        <fullName evidence="2">Integrase catalytic domain-containing protein</fullName>
    </recommendedName>
</protein>
<organism evidence="3 4">
    <name type="scientific">Citrus x changshan-huyou</name>
    <dbReference type="NCBI Taxonomy" id="2935761"/>
    <lineage>
        <taxon>Eukaryota</taxon>
        <taxon>Viridiplantae</taxon>
        <taxon>Streptophyta</taxon>
        <taxon>Embryophyta</taxon>
        <taxon>Tracheophyta</taxon>
        <taxon>Spermatophyta</taxon>
        <taxon>Magnoliopsida</taxon>
        <taxon>eudicotyledons</taxon>
        <taxon>Gunneridae</taxon>
        <taxon>Pentapetalae</taxon>
        <taxon>rosids</taxon>
        <taxon>malvids</taxon>
        <taxon>Sapindales</taxon>
        <taxon>Rutaceae</taxon>
        <taxon>Aurantioideae</taxon>
        <taxon>Citrus</taxon>
    </lineage>
</organism>
<dbReference type="PROSITE" id="PS50994">
    <property type="entry name" value="INTEGRASE"/>
    <property type="match status" value="1"/>
</dbReference>
<gene>
    <name evidence="3" type="ORF">WN944_003618</name>
</gene>
<dbReference type="EMBL" id="JBCGBO010000006">
    <property type="protein sequence ID" value="KAK9192923.1"/>
    <property type="molecule type" value="Genomic_DNA"/>
</dbReference>
<dbReference type="GO" id="GO:0003676">
    <property type="term" value="F:nucleic acid binding"/>
    <property type="evidence" value="ECO:0007669"/>
    <property type="project" value="InterPro"/>
</dbReference>
<proteinExistence type="predicted"/>
<evidence type="ECO:0000259" key="2">
    <source>
        <dbReference type="PROSITE" id="PS50994"/>
    </source>
</evidence>
<name>A0AAP0LZJ8_9ROSI</name>
<keyword evidence="4" id="KW-1185">Reference proteome</keyword>
<feature type="compositionally biased region" description="Polar residues" evidence="1">
    <location>
        <begin position="651"/>
        <end position="666"/>
    </location>
</feature>
<dbReference type="GO" id="GO:0015074">
    <property type="term" value="P:DNA integration"/>
    <property type="evidence" value="ECO:0007669"/>
    <property type="project" value="InterPro"/>
</dbReference>
<dbReference type="Gene3D" id="3.30.420.10">
    <property type="entry name" value="Ribonuclease H-like superfamily/Ribonuclease H"/>
    <property type="match status" value="1"/>
</dbReference>
<evidence type="ECO:0000256" key="1">
    <source>
        <dbReference type="SAM" id="MobiDB-lite"/>
    </source>
</evidence>
<reference evidence="3 4" key="1">
    <citation type="submission" date="2024-05" db="EMBL/GenBank/DDBJ databases">
        <title>Haplotype-resolved chromosome-level genome assembly of Huyou (Citrus changshanensis).</title>
        <authorList>
            <person name="Miao C."/>
            <person name="Chen W."/>
            <person name="Wu Y."/>
            <person name="Wang L."/>
            <person name="Zhao S."/>
            <person name="Grierson D."/>
            <person name="Xu C."/>
            <person name="Chen K."/>
        </authorList>
    </citation>
    <scope>NUCLEOTIDE SEQUENCE [LARGE SCALE GENOMIC DNA]</scope>
    <source>
        <strain evidence="3">01-14</strain>
        <tissue evidence="3">Leaf</tissue>
    </source>
</reference>
<dbReference type="AlphaFoldDB" id="A0AAP0LZJ8"/>
<evidence type="ECO:0000313" key="3">
    <source>
        <dbReference type="EMBL" id="KAK9192923.1"/>
    </source>
</evidence>
<dbReference type="InterPro" id="IPR012337">
    <property type="entry name" value="RNaseH-like_sf"/>
</dbReference>
<dbReference type="PANTHER" id="PTHR33223">
    <property type="entry name" value="CCHC-TYPE DOMAIN-CONTAINING PROTEIN"/>
    <property type="match status" value="1"/>
</dbReference>
<dbReference type="Proteomes" id="UP001428341">
    <property type="component" value="Unassembled WGS sequence"/>
</dbReference>
<accession>A0AAP0LZJ8</accession>
<evidence type="ECO:0000313" key="4">
    <source>
        <dbReference type="Proteomes" id="UP001428341"/>
    </source>
</evidence>
<feature type="domain" description="Integrase catalytic" evidence="2">
    <location>
        <begin position="273"/>
        <end position="361"/>
    </location>
</feature>
<dbReference type="Pfam" id="PF03732">
    <property type="entry name" value="Retrotrans_gag"/>
    <property type="match status" value="1"/>
</dbReference>